<dbReference type="SUPFAM" id="SSF52540">
    <property type="entry name" value="P-loop containing nucleoside triphosphate hydrolases"/>
    <property type="match status" value="1"/>
</dbReference>
<dbReference type="Proteomes" id="UP000215902">
    <property type="component" value="Unassembled WGS sequence"/>
</dbReference>
<keyword evidence="1" id="KW-0808">Transferase</keyword>
<feature type="domain" description="Sulfotransferase" evidence="8">
    <location>
        <begin position="49"/>
        <end position="323"/>
    </location>
</feature>
<keyword evidence="10" id="KW-1185">Reference proteome</keyword>
<feature type="active site" description="For sulfotransferase activity" evidence="3">
    <location>
        <position position="58"/>
    </location>
</feature>
<organism evidence="9 10">
    <name type="scientific">Macrostomum lignano</name>
    <dbReference type="NCBI Taxonomy" id="282301"/>
    <lineage>
        <taxon>Eukaryota</taxon>
        <taxon>Metazoa</taxon>
        <taxon>Spiralia</taxon>
        <taxon>Lophotrochozoa</taxon>
        <taxon>Platyhelminthes</taxon>
        <taxon>Rhabditophora</taxon>
        <taxon>Macrostomorpha</taxon>
        <taxon>Macrostomida</taxon>
        <taxon>Macrostomidae</taxon>
        <taxon>Macrostomum</taxon>
    </lineage>
</organism>
<feature type="chain" id="PRO_5012786166" description="Sulfotransferase domain-containing protein" evidence="7">
    <location>
        <begin position="23"/>
        <end position="340"/>
    </location>
</feature>
<dbReference type="STRING" id="282301.A0A267GZT1"/>
<dbReference type="PANTHER" id="PTHR10605">
    <property type="entry name" value="HEPARAN SULFATE SULFOTRANSFERASE"/>
    <property type="match status" value="1"/>
</dbReference>
<keyword evidence="5" id="KW-1015">Disulfide bond</keyword>
<dbReference type="AlphaFoldDB" id="A0A267GZT1"/>
<dbReference type="GO" id="GO:0008467">
    <property type="term" value="F:[heparan sulfate]-glucosamine 3-sulfotransferase activity"/>
    <property type="evidence" value="ECO:0007669"/>
    <property type="project" value="TreeGrafter"/>
</dbReference>
<evidence type="ECO:0000256" key="7">
    <source>
        <dbReference type="SAM" id="SignalP"/>
    </source>
</evidence>
<dbReference type="InterPro" id="IPR027417">
    <property type="entry name" value="P-loop_NTPase"/>
</dbReference>
<protein>
    <recommendedName>
        <fullName evidence="8">Sulfotransferase domain-containing protein</fullName>
    </recommendedName>
</protein>
<dbReference type="Pfam" id="PF00685">
    <property type="entry name" value="Sulfotransfer_1"/>
    <property type="match status" value="1"/>
</dbReference>
<feature type="binding site" evidence="4">
    <location>
        <position position="147"/>
    </location>
    <ligand>
        <name>3'-phosphoadenylyl sulfate</name>
        <dbReference type="ChEBI" id="CHEBI:58339"/>
    </ligand>
</feature>
<keyword evidence="7" id="KW-0732">Signal</keyword>
<feature type="compositionally biased region" description="Basic residues" evidence="6">
    <location>
        <begin position="161"/>
        <end position="183"/>
    </location>
</feature>
<feature type="binding site" evidence="4">
    <location>
        <position position="139"/>
    </location>
    <ligand>
        <name>3'-phosphoadenylyl sulfate</name>
        <dbReference type="ChEBI" id="CHEBI:58339"/>
    </ligand>
</feature>
<feature type="disulfide bond" evidence="5">
    <location>
        <begin position="284"/>
        <end position="296"/>
    </location>
</feature>
<dbReference type="Gene3D" id="3.40.50.300">
    <property type="entry name" value="P-loop containing nucleotide triphosphate hydrolases"/>
    <property type="match status" value="1"/>
</dbReference>
<feature type="signal peptide" evidence="7">
    <location>
        <begin position="1"/>
        <end position="22"/>
    </location>
</feature>
<feature type="binding site" evidence="4">
    <location>
        <begin position="301"/>
        <end position="305"/>
    </location>
    <ligand>
        <name>3'-phosphoadenylyl sulfate</name>
        <dbReference type="ChEBI" id="CHEBI:58339"/>
    </ligand>
</feature>
<comment type="caution">
    <text evidence="9">The sequence shown here is derived from an EMBL/GenBank/DDBJ whole genome shotgun (WGS) entry which is preliminary data.</text>
</comment>
<sequence length="340" mass="38506">MSLRPFPRLFMLLHLTAALVAAVPVSSSSAGGVNSTSQPIDATFARRLPQALIIGAKKSGTRALLAFICMHPDVQAPGPEVHFFDRNYHRGLDWYRKRMPASLPSQLTMEKTPGYFISESAPSRVHSMNPDTRLVLVVRDPVTRILSDYAQASANAAGGSSRRRNRRNRRRKNRRKHRRRQAGRRGSSIKPIESLAFRSRPGNGSQPELLEVSANWTAVRIGEYARHLANWLAVFPRQQILVLSGERLVADPGAVMEELQRFLGLELIITGRHFYFDRRKGFHCLKKAGRRGKPRCLAGNKGRRHPNLAPELIRRLRQFYAPKNREFYAMTGVNFGWPEL</sequence>
<evidence type="ECO:0000259" key="8">
    <source>
        <dbReference type="Pfam" id="PF00685"/>
    </source>
</evidence>
<evidence type="ECO:0000256" key="2">
    <source>
        <dbReference type="ARBA" id="ARBA00023180"/>
    </source>
</evidence>
<name>A0A267GZT1_9PLAT</name>
<dbReference type="InterPro" id="IPR000863">
    <property type="entry name" value="Sulfotransferase_dom"/>
</dbReference>
<dbReference type="OrthoDB" id="16988at2759"/>
<reference evidence="9 10" key="1">
    <citation type="submission" date="2017-06" db="EMBL/GenBank/DDBJ databases">
        <title>A platform for efficient transgenesis in Macrostomum lignano, a flatworm model organism for stem cell research.</title>
        <authorList>
            <person name="Berezikov E."/>
        </authorList>
    </citation>
    <scope>NUCLEOTIDE SEQUENCE [LARGE SCALE GENOMIC DNA]</scope>
    <source>
        <strain evidence="9">DV1</strain>
        <tissue evidence="9">Whole organism</tissue>
    </source>
</reference>
<evidence type="ECO:0000256" key="1">
    <source>
        <dbReference type="ARBA" id="ARBA00022679"/>
    </source>
</evidence>
<feature type="binding site" evidence="4">
    <location>
        <begin position="58"/>
        <end position="62"/>
    </location>
    <ligand>
        <name>3'-phosphoadenylyl sulfate</name>
        <dbReference type="ChEBI" id="CHEBI:58339"/>
    </ligand>
</feature>
<keyword evidence="2" id="KW-0325">Glycoprotein</keyword>
<evidence type="ECO:0000313" key="9">
    <source>
        <dbReference type="EMBL" id="PAA90802.1"/>
    </source>
</evidence>
<accession>A0A267GZT1</accession>
<evidence type="ECO:0000313" key="10">
    <source>
        <dbReference type="Proteomes" id="UP000215902"/>
    </source>
</evidence>
<evidence type="ECO:0000256" key="6">
    <source>
        <dbReference type="SAM" id="MobiDB-lite"/>
    </source>
</evidence>
<evidence type="ECO:0000256" key="3">
    <source>
        <dbReference type="PIRSR" id="PIRSR637359-1"/>
    </source>
</evidence>
<dbReference type="InterPro" id="IPR037359">
    <property type="entry name" value="NST/OST"/>
</dbReference>
<feature type="region of interest" description="Disordered" evidence="6">
    <location>
        <begin position="153"/>
        <end position="191"/>
    </location>
</feature>
<dbReference type="EMBL" id="NIVC01000103">
    <property type="protein sequence ID" value="PAA90802.1"/>
    <property type="molecule type" value="Genomic_DNA"/>
</dbReference>
<evidence type="ECO:0000256" key="4">
    <source>
        <dbReference type="PIRSR" id="PIRSR637359-2"/>
    </source>
</evidence>
<gene>
    <name evidence="9" type="ORF">BOX15_Mlig024758g1</name>
</gene>
<dbReference type="PANTHER" id="PTHR10605:SF72">
    <property type="entry name" value="HEPARAN SULFATE 3-O SULFOTRANSFERASE-B, ISOFORM A"/>
    <property type="match status" value="1"/>
</dbReference>
<proteinExistence type="predicted"/>
<evidence type="ECO:0000256" key="5">
    <source>
        <dbReference type="PIRSR" id="PIRSR637359-3"/>
    </source>
</evidence>